<dbReference type="Proteomes" id="UP001354931">
    <property type="component" value="Unassembled WGS sequence"/>
</dbReference>
<dbReference type="SUPFAM" id="SSF55781">
    <property type="entry name" value="GAF domain-like"/>
    <property type="match status" value="1"/>
</dbReference>
<evidence type="ECO:0000256" key="2">
    <source>
        <dbReference type="ARBA" id="ARBA00023125"/>
    </source>
</evidence>
<dbReference type="Gene3D" id="3.30.450.40">
    <property type="match status" value="1"/>
</dbReference>
<sequence length="254" mass="26390">MAGENATSASDKTLAVLSAALTHARFTDVLAATGLPKATVHRIAGTLVAHGYVTLGDDGRYLPGPAALRLAGAALERVDISTVSAPTITRLVEDTGCAVHIGVLSGEEVIYVARRESDKPYRMPSRIGKAIHLHSTAIGKAILADLPTGALERLVARTGLVARTPNTITDPVVLADEVAAVRRAGYAIDDEENEPGIRCVGAAIRDHTGLVTYGISLSTLALEHTKSQVEAMAPLAIAAARDISAGLGHRNTCP</sequence>
<dbReference type="PROSITE" id="PS51078">
    <property type="entry name" value="ICLR_ED"/>
    <property type="match status" value="1"/>
</dbReference>
<keyword evidence="1" id="KW-0805">Transcription regulation</keyword>
<dbReference type="InterPro" id="IPR029016">
    <property type="entry name" value="GAF-like_dom_sf"/>
</dbReference>
<proteinExistence type="predicted"/>
<dbReference type="PANTHER" id="PTHR30136">
    <property type="entry name" value="HELIX-TURN-HELIX TRANSCRIPTIONAL REGULATOR, ICLR FAMILY"/>
    <property type="match status" value="1"/>
</dbReference>
<keyword evidence="3" id="KW-0804">Transcription</keyword>
<dbReference type="RefSeq" id="WP_326019676.1">
    <property type="nucleotide sequence ID" value="NZ_JAOZYC010000136.1"/>
</dbReference>
<evidence type="ECO:0000313" key="7">
    <source>
        <dbReference type="Proteomes" id="UP001354931"/>
    </source>
</evidence>
<dbReference type="InterPro" id="IPR036390">
    <property type="entry name" value="WH_DNA-bd_sf"/>
</dbReference>
<name>A0ABU6FD89_9ACTN</name>
<dbReference type="SMART" id="SM00346">
    <property type="entry name" value="HTH_ICLR"/>
    <property type="match status" value="1"/>
</dbReference>
<feature type="domain" description="HTH iclR-type" evidence="4">
    <location>
        <begin position="7"/>
        <end position="65"/>
    </location>
</feature>
<dbReference type="PROSITE" id="PS51077">
    <property type="entry name" value="HTH_ICLR"/>
    <property type="match status" value="1"/>
</dbReference>
<evidence type="ECO:0000256" key="3">
    <source>
        <dbReference type="ARBA" id="ARBA00023163"/>
    </source>
</evidence>
<keyword evidence="7" id="KW-1185">Reference proteome</keyword>
<dbReference type="PANTHER" id="PTHR30136:SF24">
    <property type="entry name" value="HTH-TYPE TRANSCRIPTIONAL REPRESSOR ALLR"/>
    <property type="match status" value="1"/>
</dbReference>
<comment type="caution">
    <text evidence="6">The sequence shown here is derived from an EMBL/GenBank/DDBJ whole genome shotgun (WGS) entry which is preliminary data.</text>
</comment>
<dbReference type="InterPro" id="IPR036388">
    <property type="entry name" value="WH-like_DNA-bd_sf"/>
</dbReference>
<dbReference type="InterPro" id="IPR014757">
    <property type="entry name" value="Tscrpt_reg_IclR_C"/>
</dbReference>
<dbReference type="Pfam" id="PF09339">
    <property type="entry name" value="HTH_IclR"/>
    <property type="match status" value="1"/>
</dbReference>
<evidence type="ECO:0000313" key="6">
    <source>
        <dbReference type="EMBL" id="MEB8340767.1"/>
    </source>
</evidence>
<keyword evidence="2" id="KW-0238">DNA-binding</keyword>
<evidence type="ECO:0000256" key="1">
    <source>
        <dbReference type="ARBA" id="ARBA00023015"/>
    </source>
</evidence>
<gene>
    <name evidence="6" type="ORF">OKJ99_25030</name>
</gene>
<feature type="domain" description="IclR-ED" evidence="5">
    <location>
        <begin position="66"/>
        <end position="249"/>
    </location>
</feature>
<organism evidence="6 7">
    <name type="scientific">Streptomyces endophyticus</name>
    <dbReference type="NCBI Taxonomy" id="714166"/>
    <lineage>
        <taxon>Bacteria</taxon>
        <taxon>Bacillati</taxon>
        <taxon>Actinomycetota</taxon>
        <taxon>Actinomycetes</taxon>
        <taxon>Kitasatosporales</taxon>
        <taxon>Streptomycetaceae</taxon>
        <taxon>Streptomyces</taxon>
    </lineage>
</organism>
<dbReference type="SUPFAM" id="SSF46785">
    <property type="entry name" value="Winged helix' DNA-binding domain"/>
    <property type="match status" value="1"/>
</dbReference>
<dbReference type="EMBL" id="JAOZYC010000136">
    <property type="protein sequence ID" value="MEB8340767.1"/>
    <property type="molecule type" value="Genomic_DNA"/>
</dbReference>
<evidence type="ECO:0000259" key="5">
    <source>
        <dbReference type="PROSITE" id="PS51078"/>
    </source>
</evidence>
<reference evidence="6 7" key="1">
    <citation type="submission" date="2022-10" db="EMBL/GenBank/DDBJ databases">
        <authorList>
            <person name="Xie J."/>
            <person name="Shen N."/>
        </authorList>
    </citation>
    <scope>NUCLEOTIDE SEQUENCE [LARGE SCALE GENOMIC DNA]</scope>
    <source>
        <strain evidence="6 7">YIM65594</strain>
    </source>
</reference>
<dbReference type="Gene3D" id="1.10.10.10">
    <property type="entry name" value="Winged helix-like DNA-binding domain superfamily/Winged helix DNA-binding domain"/>
    <property type="match status" value="1"/>
</dbReference>
<dbReference type="InterPro" id="IPR005471">
    <property type="entry name" value="Tscrpt_reg_IclR_N"/>
</dbReference>
<evidence type="ECO:0000259" key="4">
    <source>
        <dbReference type="PROSITE" id="PS51077"/>
    </source>
</evidence>
<dbReference type="Pfam" id="PF01614">
    <property type="entry name" value="IclR_C"/>
    <property type="match status" value="1"/>
</dbReference>
<dbReference type="InterPro" id="IPR050707">
    <property type="entry name" value="HTH_MetabolicPath_Reg"/>
</dbReference>
<accession>A0ABU6FD89</accession>
<protein>
    <submittedName>
        <fullName evidence="6">IclR family transcriptional regulator</fullName>
    </submittedName>
</protein>